<dbReference type="AlphaFoldDB" id="W7MS66"/>
<comment type="similarity">
    <text evidence="1">Belongs to the polyketide transferase af380 family.</text>
</comment>
<organism evidence="2 3">
    <name type="scientific">Gibberella moniliformis (strain M3125 / FGSC 7600)</name>
    <name type="common">Maize ear and stalk rot fungus</name>
    <name type="synonym">Fusarium verticillioides</name>
    <dbReference type="NCBI Taxonomy" id="334819"/>
    <lineage>
        <taxon>Eukaryota</taxon>
        <taxon>Fungi</taxon>
        <taxon>Dikarya</taxon>
        <taxon>Ascomycota</taxon>
        <taxon>Pezizomycotina</taxon>
        <taxon>Sordariomycetes</taxon>
        <taxon>Hypocreomycetidae</taxon>
        <taxon>Hypocreales</taxon>
        <taxon>Nectriaceae</taxon>
        <taxon>Fusarium</taxon>
        <taxon>Fusarium fujikuroi species complex</taxon>
    </lineage>
</organism>
<keyword evidence="3" id="KW-1185">Reference proteome</keyword>
<dbReference type="OrthoDB" id="2498029at2759"/>
<dbReference type="PANTHER" id="PTHR47751">
    <property type="entry name" value="SUPERFAMILY HYDROLASE, PUTATIVE (AFU_ORTHOLOGUE AFUA_2G16580)-RELATED"/>
    <property type="match status" value="1"/>
</dbReference>
<dbReference type="RefSeq" id="XP_018760524.1">
    <property type="nucleotide sequence ID" value="XM_018906552.1"/>
</dbReference>
<evidence type="ECO:0000313" key="2">
    <source>
        <dbReference type="EMBL" id="EWG54333.1"/>
    </source>
</evidence>
<protein>
    <recommendedName>
        <fullName evidence="4">Serine aminopeptidase S33 domain-containing protein</fullName>
    </recommendedName>
</protein>
<gene>
    <name evidence="2" type="ORF">FVEG_17300</name>
</gene>
<dbReference type="SUPFAM" id="SSF53474">
    <property type="entry name" value="alpha/beta-Hydrolases"/>
    <property type="match status" value="1"/>
</dbReference>
<dbReference type="GeneID" id="30074176"/>
<evidence type="ECO:0000256" key="1">
    <source>
        <dbReference type="ARBA" id="ARBA00029464"/>
    </source>
</evidence>
<dbReference type="KEGG" id="fvr:FVEG_17300"/>
<dbReference type="InterPro" id="IPR051411">
    <property type="entry name" value="Polyketide_trans_af380"/>
</dbReference>
<sequence>MLQQSISGSKLRSSSAPLFQARSYYDFARGPERQINSGLDQPTVPLIAADRVSSDPATTNAVFPTKDAHDLLSLQKTCGSRWENYITSQTQLHVLSFEGQSMIHRVSPTPLLFVVPGNDVLVQTASQMDAFNKAREPKQLLYLDGCGYFDLHTGDYFEQNIKVQIEFLDHYLK</sequence>
<accession>W7MS66</accession>
<dbReference type="Proteomes" id="UP000009096">
    <property type="component" value="Chromosome 3"/>
</dbReference>
<name>W7MS66_GIBM7</name>
<dbReference type="Gene3D" id="1.10.10.800">
    <property type="match status" value="1"/>
</dbReference>
<proteinExistence type="inferred from homology"/>
<dbReference type="VEuPathDB" id="FungiDB:FVEG_17300"/>
<evidence type="ECO:0000313" key="3">
    <source>
        <dbReference type="Proteomes" id="UP000009096"/>
    </source>
</evidence>
<reference evidence="2 3" key="1">
    <citation type="journal article" date="2010" name="Nature">
        <title>Comparative genomics reveals mobile pathogenicity chromosomes in Fusarium.</title>
        <authorList>
            <person name="Ma L.J."/>
            <person name="van der Does H.C."/>
            <person name="Borkovich K.A."/>
            <person name="Coleman J.J."/>
            <person name="Daboussi M.J."/>
            <person name="Di Pietro A."/>
            <person name="Dufresne M."/>
            <person name="Freitag M."/>
            <person name="Grabherr M."/>
            <person name="Henrissat B."/>
            <person name="Houterman P.M."/>
            <person name="Kang S."/>
            <person name="Shim W.B."/>
            <person name="Woloshuk C."/>
            <person name="Xie X."/>
            <person name="Xu J.R."/>
            <person name="Antoniw J."/>
            <person name="Baker S.E."/>
            <person name="Bluhm B.H."/>
            <person name="Breakspear A."/>
            <person name="Brown D.W."/>
            <person name="Butchko R.A."/>
            <person name="Chapman S."/>
            <person name="Coulson R."/>
            <person name="Coutinho P.M."/>
            <person name="Danchin E.G."/>
            <person name="Diener A."/>
            <person name="Gale L.R."/>
            <person name="Gardiner D.M."/>
            <person name="Goff S."/>
            <person name="Hammond-Kosack K.E."/>
            <person name="Hilburn K."/>
            <person name="Hua-Van A."/>
            <person name="Jonkers W."/>
            <person name="Kazan K."/>
            <person name="Kodira C.D."/>
            <person name="Koehrsen M."/>
            <person name="Kumar L."/>
            <person name="Lee Y.H."/>
            <person name="Li L."/>
            <person name="Manners J.M."/>
            <person name="Miranda-Saavedra D."/>
            <person name="Mukherjee M."/>
            <person name="Park G."/>
            <person name="Park J."/>
            <person name="Park S.Y."/>
            <person name="Proctor R.H."/>
            <person name="Regev A."/>
            <person name="Ruiz-Roldan M.C."/>
            <person name="Sain D."/>
            <person name="Sakthikumar S."/>
            <person name="Sykes S."/>
            <person name="Schwartz D.C."/>
            <person name="Turgeon B.G."/>
            <person name="Wapinski I."/>
            <person name="Yoder O."/>
            <person name="Young S."/>
            <person name="Zeng Q."/>
            <person name="Zhou S."/>
            <person name="Galagan J."/>
            <person name="Cuomo C.A."/>
            <person name="Kistler H.C."/>
            <person name="Rep M."/>
        </authorList>
    </citation>
    <scope>NUCLEOTIDE SEQUENCE [LARGE SCALE GENOMIC DNA]</scope>
    <source>
        <strain evidence="3">M3125 / FGSC 7600</strain>
    </source>
</reference>
<dbReference type="PANTHER" id="PTHR47751:SF2">
    <property type="entry name" value="DLTD N-TERMINAL DOMAIN PROTEIN (AFU_ORTHOLOGUE AFUA_8G00380)-RELATED"/>
    <property type="match status" value="1"/>
</dbReference>
<evidence type="ECO:0008006" key="4">
    <source>
        <dbReference type="Google" id="ProtNLM"/>
    </source>
</evidence>
<dbReference type="Gene3D" id="3.40.50.1820">
    <property type="entry name" value="alpha/beta hydrolase"/>
    <property type="match status" value="1"/>
</dbReference>
<dbReference type="InterPro" id="IPR029058">
    <property type="entry name" value="AB_hydrolase_fold"/>
</dbReference>
<dbReference type="EMBL" id="DS022261">
    <property type="protein sequence ID" value="EWG54333.1"/>
    <property type="molecule type" value="Genomic_DNA"/>
</dbReference>